<gene>
    <name evidence="1" type="ORF">H1RhizoLitter3877_000004</name>
</gene>
<evidence type="ECO:0000313" key="1">
    <source>
        <dbReference type="EMBL" id="QDH86528.1"/>
    </source>
</evidence>
<accession>A0A514CYT6</accession>
<organism evidence="1">
    <name type="scientific">Leviviridae sp</name>
    <dbReference type="NCBI Taxonomy" id="2027243"/>
    <lineage>
        <taxon>Viruses</taxon>
        <taxon>Riboviria</taxon>
        <taxon>Orthornavirae</taxon>
        <taxon>Lenarviricota</taxon>
        <taxon>Leviviricetes</taxon>
        <taxon>Norzivirales</taxon>
        <taxon>Fiersviridae</taxon>
    </lineage>
</organism>
<sequence>MCEKLQIPLVKGFVVSSRLPVSKLEGPGALVKFFIKAGDLPIFNEDHLIRAGRPVSVDIKTRWAPIR</sequence>
<evidence type="ECO:0008006" key="2">
    <source>
        <dbReference type="Google" id="ProtNLM"/>
    </source>
</evidence>
<protein>
    <recommendedName>
        <fullName evidence="2">RNA-directed RNA polymerase</fullName>
    </recommendedName>
</protein>
<name>A0A514CYT6_9VIRU</name>
<dbReference type="EMBL" id="MN032740">
    <property type="protein sequence ID" value="QDH86528.1"/>
    <property type="molecule type" value="Genomic_RNA"/>
</dbReference>
<proteinExistence type="predicted"/>
<reference evidence="1" key="1">
    <citation type="submission" date="2019-05" db="EMBL/GenBank/DDBJ databases">
        <title>Metatranscriptomic reconstruction reveals RNA viruses with the potential to shape carbon cycling in soil.</title>
        <authorList>
            <person name="Starr E.P."/>
            <person name="Nuccio E."/>
            <person name="Pett-Ridge J."/>
            <person name="Banfield J.F."/>
            <person name="Firestone M.K."/>
        </authorList>
    </citation>
    <scope>NUCLEOTIDE SEQUENCE</scope>
    <source>
        <strain evidence="1">H1_Rhizo_Litter_3_877</strain>
    </source>
</reference>